<reference evidence="3 4" key="1">
    <citation type="journal article" date="2011" name="PLoS ONE">
        <title>Core proteome of the minimal cell: comparative proteomics of three mollicute species.</title>
        <authorList>
            <person name="Fisunov G.Y."/>
            <person name="Alexeev D.G."/>
            <person name="Bazaleev N.A."/>
            <person name="Ladygina V.G."/>
            <person name="Galyamina M.A."/>
            <person name="Kondratov I.G."/>
            <person name="Zhukova N.A."/>
            <person name="Serebryakova M.V."/>
            <person name="Demina I.A."/>
            <person name="Govorun V.M."/>
        </authorList>
    </citation>
    <scope>NUCLEOTIDE SEQUENCE [LARGE SCALE GENOMIC DNA]</scope>
    <source>
        <strain evidence="3 4">S6</strain>
    </source>
</reference>
<dbReference type="InterPro" id="IPR057145">
    <property type="entry name" value="P116"/>
</dbReference>
<name>A0A0F6CK99_MYCGL</name>
<dbReference type="KEGG" id="mgz:GCW_01250"/>
<keyword evidence="2" id="KW-0732">Signal</keyword>
<dbReference type="HOGENOM" id="CLU_299128_0_0_14"/>
<sequence length="1003" mass="114444">MKKKTKLLVTFGLSLSLIGTVAAGTGITLYKKQQEAEKELIRRQSDIHKPSGSQPGKPIGQGVLDDEIAHQAEYKAQESNDSGLALINKPNLQNNPNLFVASHSIQRQLDALAARKVNDSNNQIIESDISSYLISLYDRNNKMFSFIKERLNIRSYNSADFLSLSIDTAYLIKNEAEEPKDLWINNRKLSINSKTTLELSIYTDRNPAFFKKAKAFLTNDHKLNWSVDKIYFNLKSLDGAYSESWSLDNFVFNQTDSALNAKISHVKNGYSEYDAINNFVGTNKLLNNRLDQTVLKDSLRRNFEDKFNLAKKYAGYIYQFSKWVINHRTQAFNLTNFIQDNAQTLTEIIIYGLQEGLKTNDVNQLKPLVLDLLISYSANKQSKTLYRIIIEYKDQIIKFLTQNNLVNISAYQNLIDNFFNSIDQKDPIKAETEFRDKIVEFVPTIKELVKEDSPFYPYIELLVKILSTPKPYFIDSIIKDPIVFQAILDFAYDRLVSAFDQPLKDLLINSKNAIYALLMDNNKRSFNELLIRFFIDDFRSIFGLLKTFNITFDFNNPTTKFFFDTFILNNNLVKGLIGLESIVGVVSDLLELISPQSLAKITLTPLKTNQTNNIQLISTANELKVANLDYGYLLNLNHISIKNSTVRKILNLIPPYLNVQTILNQFITDKALNKAADQAVEEAKKISGAGIAIYGVNNFKNEVLRNLRTFLTQIANVNVKQLITEMIYGNLTFNDKDDFINLNGSIKISIKGNNIQVLPYYTQVNQQTIFDYQLLGVTKEIDLSHLVNNSKLLTETYTNPRPLIPYQDLSKKLFAITRSFYQSLKGTLNNQPIRIIDNLVLKFGQKIILDQNNERNRVVKNAYDPNLLIVDLSTKKGLNITKEDATKNWIVSDTNNIIIDSKVLNQFSNLIKPIGIANRYLTQAIRPFSTGELKGSLAINFDLMVIFIKINIPITVNLSMEQRILGYDLLVPYNVANDADPNNVKFINKVSKHWEDTIFNFGT</sequence>
<organism evidence="3 4">
    <name type="scientific">Mycoplasmoides gallisepticum S6</name>
    <dbReference type="NCBI Taxonomy" id="1006581"/>
    <lineage>
        <taxon>Bacteria</taxon>
        <taxon>Bacillati</taxon>
        <taxon>Mycoplasmatota</taxon>
        <taxon>Mycoplasmoidales</taxon>
        <taxon>Mycoplasmoidaceae</taxon>
        <taxon>Mycoplasmoides</taxon>
    </lineage>
</organism>
<evidence type="ECO:0000313" key="4">
    <source>
        <dbReference type="Proteomes" id="UP000018735"/>
    </source>
</evidence>
<dbReference type="AlphaFoldDB" id="A0A0F6CK99"/>
<dbReference type="Proteomes" id="UP000018735">
    <property type="component" value="Chromosome"/>
</dbReference>
<feature type="region of interest" description="Disordered" evidence="1">
    <location>
        <begin position="42"/>
        <end position="62"/>
    </location>
</feature>
<dbReference type="NCBIfam" id="NF045696">
    <property type="entry name" value="MG075_fam"/>
    <property type="match status" value="1"/>
</dbReference>
<feature type="chain" id="PRO_5002501405" evidence="2">
    <location>
        <begin position="23"/>
        <end position="1003"/>
    </location>
</feature>
<evidence type="ECO:0000256" key="1">
    <source>
        <dbReference type="SAM" id="MobiDB-lite"/>
    </source>
</evidence>
<dbReference type="Pfam" id="PF23707">
    <property type="entry name" value="P116"/>
    <property type="match status" value="1"/>
</dbReference>
<dbReference type="EMBL" id="CP006916">
    <property type="protein sequence ID" value="AHB99521.1"/>
    <property type="molecule type" value="Genomic_DNA"/>
</dbReference>
<dbReference type="InterPro" id="IPR054689">
    <property type="entry name" value="MG075-like"/>
</dbReference>
<gene>
    <name evidence="3" type="ORF">GCW_01250</name>
</gene>
<evidence type="ECO:0000313" key="3">
    <source>
        <dbReference type="EMBL" id="AHB99521.1"/>
    </source>
</evidence>
<accession>A0A0F6CK99</accession>
<dbReference type="RefSeq" id="WP_011884030.1">
    <property type="nucleotide sequence ID" value="NC_023030.2"/>
</dbReference>
<dbReference type="eggNOG" id="ENOG5031YR4">
    <property type="taxonomic scope" value="Bacteria"/>
</dbReference>
<feature type="signal peptide" evidence="2">
    <location>
        <begin position="1"/>
        <end position="22"/>
    </location>
</feature>
<evidence type="ECO:0000256" key="2">
    <source>
        <dbReference type="SAM" id="SignalP"/>
    </source>
</evidence>
<protein>
    <submittedName>
        <fullName evidence="3">Uncharacterized protein</fullName>
    </submittedName>
</protein>
<proteinExistence type="predicted"/>